<name>A0AAN6SCE4_9PEZI</name>
<dbReference type="Proteomes" id="UP001303222">
    <property type="component" value="Unassembled WGS sequence"/>
</dbReference>
<comment type="caution">
    <text evidence="2">The sequence shown here is derived from an EMBL/GenBank/DDBJ whole genome shotgun (WGS) entry which is preliminary data.</text>
</comment>
<evidence type="ECO:0000313" key="2">
    <source>
        <dbReference type="EMBL" id="KAK3948485.1"/>
    </source>
</evidence>
<accession>A0AAN6SCE4</accession>
<reference evidence="2" key="1">
    <citation type="journal article" date="2023" name="Mol. Phylogenet. Evol.">
        <title>Genome-scale phylogeny and comparative genomics of the fungal order Sordariales.</title>
        <authorList>
            <person name="Hensen N."/>
            <person name="Bonometti L."/>
            <person name="Westerberg I."/>
            <person name="Brannstrom I.O."/>
            <person name="Guillou S."/>
            <person name="Cros-Aarteil S."/>
            <person name="Calhoun S."/>
            <person name="Haridas S."/>
            <person name="Kuo A."/>
            <person name="Mondo S."/>
            <person name="Pangilinan J."/>
            <person name="Riley R."/>
            <person name="LaButti K."/>
            <person name="Andreopoulos B."/>
            <person name="Lipzen A."/>
            <person name="Chen C."/>
            <person name="Yan M."/>
            <person name="Daum C."/>
            <person name="Ng V."/>
            <person name="Clum A."/>
            <person name="Steindorff A."/>
            <person name="Ohm R.A."/>
            <person name="Martin F."/>
            <person name="Silar P."/>
            <person name="Natvig D.O."/>
            <person name="Lalanne C."/>
            <person name="Gautier V."/>
            <person name="Ament-Velasquez S.L."/>
            <person name="Kruys A."/>
            <person name="Hutchinson M.I."/>
            <person name="Powell A.J."/>
            <person name="Barry K."/>
            <person name="Miller A.N."/>
            <person name="Grigoriev I.V."/>
            <person name="Debuchy R."/>
            <person name="Gladieux P."/>
            <person name="Hiltunen Thoren M."/>
            <person name="Johannesson H."/>
        </authorList>
    </citation>
    <scope>NUCLEOTIDE SEQUENCE</scope>
    <source>
        <strain evidence="2">CBS 626.80</strain>
    </source>
</reference>
<feature type="region of interest" description="Disordered" evidence="1">
    <location>
        <begin position="1"/>
        <end position="34"/>
    </location>
</feature>
<dbReference type="EMBL" id="MU859261">
    <property type="protein sequence ID" value="KAK3948485.1"/>
    <property type="molecule type" value="Genomic_DNA"/>
</dbReference>
<keyword evidence="3" id="KW-1185">Reference proteome</keyword>
<proteinExistence type="predicted"/>
<organism evidence="2 3">
    <name type="scientific">Pseudoneurospora amorphoporcata</name>
    <dbReference type="NCBI Taxonomy" id="241081"/>
    <lineage>
        <taxon>Eukaryota</taxon>
        <taxon>Fungi</taxon>
        <taxon>Dikarya</taxon>
        <taxon>Ascomycota</taxon>
        <taxon>Pezizomycotina</taxon>
        <taxon>Sordariomycetes</taxon>
        <taxon>Sordariomycetidae</taxon>
        <taxon>Sordariales</taxon>
        <taxon>Sordariaceae</taxon>
        <taxon>Pseudoneurospora</taxon>
    </lineage>
</organism>
<evidence type="ECO:0000256" key="1">
    <source>
        <dbReference type="SAM" id="MobiDB-lite"/>
    </source>
</evidence>
<protein>
    <submittedName>
        <fullName evidence="2">Uncharacterized protein</fullName>
    </submittedName>
</protein>
<dbReference type="AlphaFoldDB" id="A0AAN6SCE4"/>
<gene>
    <name evidence="2" type="ORF">QBC32DRAFT_351477</name>
</gene>
<reference evidence="2" key="2">
    <citation type="submission" date="2023-06" db="EMBL/GenBank/DDBJ databases">
        <authorList>
            <consortium name="Lawrence Berkeley National Laboratory"/>
            <person name="Mondo S.J."/>
            <person name="Hensen N."/>
            <person name="Bonometti L."/>
            <person name="Westerberg I."/>
            <person name="Brannstrom I.O."/>
            <person name="Guillou S."/>
            <person name="Cros-Aarteil S."/>
            <person name="Calhoun S."/>
            <person name="Haridas S."/>
            <person name="Kuo A."/>
            <person name="Pangilinan J."/>
            <person name="Riley R."/>
            <person name="Labutti K."/>
            <person name="Andreopoulos B."/>
            <person name="Lipzen A."/>
            <person name="Chen C."/>
            <person name="Yanf M."/>
            <person name="Daum C."/>
            <person name="Ng V."/>
            <person name="Clum A."/>
            <person name="Steindorff A."/>
            <person name="Ohm R."/>
            <person name="Martin F."/>
            <person name="Silar P."/>
            <person name="Natvig D."/>
            <person name="Lalanne C."/>
            <person name="Gautier V."/>
            <person name="Ament-Velasquez S.L."/>
            <person name="Kruys A."/>
            <person name="Hutchinson M.I."/>
            <person name="Powell A.J."/>
            <person name="Barry K."/>
            <person name="Miller A.N."/>
            <person name="Grigoriev I.V."/>
            <person name="Debuchy R."/>
            <person name="Gladieux P."/>
            <person name="Thoren M.H."/>
            <person name="Johannesson H."/>
        </authorList>
    </citation>
    <scope>NUCLEOTIDE SEQUENCE</scope>
    <source>
        <strain evidence="2">CBS 626.80</strain>
    </source>
</reference>
<sequence length="622" mass="71270">MSTLLGSVKKRKASDMADTESDPQRRLEITASPKPTSIMHLPPELVNHVLDHLVPNLPEIGEPAPEAYDKLVRQDPWYDFTRRRSALRNLCLVSHFFADLARPYLYHTIAITTAEVLVLLFRTITENPDCCGWTRALSCHVTLTNSRVVRKTRRCLNKLLPTWREGKGLPFVTDYLEGMQMLRANNDLQDDSKMAQGILGMTITALYKLETLLLQLPANEDDSDCFELVSCLRLTMSYFNTVEGEKCRGYLASLSEHPSTMMCMMFSEALAPFRHLTTLLLQGDPSVEDPTTLDEDDLDGDPPEVCGVQIRYYLPLLELLPALTTLEVSTDDGLFTFLENEDDLTGILAMSMPTSSTLSHVKHVYLHSSVADPRNIGRLLRHVPDLETLYMFPRRVVSFHRIPPQDATQADHDCLDQALEKYGKKLKHLDLNWFDCQGSEASIGVGGRLSTLPQLKEVEKLCIQFVMLYGDLPAGEHMMQQRPVADLLPPNLVELTLEDWWWESLDDFDTFYRWSAEQKEKHYREKREYRETVLDMFKALAAVAGRNAKPGRYDDYKMHKLKRVRFFIRTLPTWLLVEGKGSPLVEELFKELFNDVGELFKKADVEFVLDVDQPLEMEEEMQ</sequence>
<evidence type="ECO:0000313" key="3">
    <source>
        <dbReference type="Proteomes" id="UP001303222"/>
    </source>
</evidence>